<dbReference type="RefSeq" id="WP_111902797.1">
    <property type="nucleotide sequence ID" value="NZ_QLNP01000062.1"/>
</dbReference>
<dbReference type="EMBL" id="QLNP01000062">
    <property type="protein sequence ID" value="RAM38328.1"/>
    <property type="molecule type" value="Genomic_DNA"/>
</dbReference>
<organism evidence="1 2">
    <name type="scientific">Arthrobacter globiformis</name>
    <dbReference type="NCBI Taxonomy" id="1665"/>
    <lineage>
        <taxon>Bacteria</taxon>
        <taxon>Bacillati</taxon>
        <taxon>Actinomycetota</taxon>
        <taxon>Actinomycetes</taxon>
        <taxon>Micrococcales</taxon>
        <taxon>Micrococcaceae</taxon>
        <taxon>Arthrobacter</taxon>
    </lineage>
</organism>
<reference evidence="1 2" key="1">
    <citation type="submission" date="2018-04" db="EMBL/GenBank/DDBJ databases">
        <title>Bacteria isolated from cave deposits of Manipur.</title>
        <authorList>
            <person name="Sahoo D."/>
            <person name="Sarangthem I."/>
            <person name="Nandeibam J."/>
        </authorList>
    </citation>
    <scope>NUCLEOTIDE SEQUENCE [LARGE SCALE GENOMIC DNA]</scope>
    <source>
        <strain evidence="2">mrc11</strain>
    </source>
</reference>
<gene>
    <name evidence="1" type="ORF">DBZ45_04785</name>
</gene>
<evidence type="ECO:0000313" key="2">
    <source>
        <dbReference type="Proteomes" id="UP000249166"/>
    </source>
</evidence>
<accession>A0A328HI83</accession>
<dbReference type="AlphaFoldDB" id="A0A328HI83"/>
<comment type="caution">
    <text evidence="1">The sequence shown here is derived from an EMBL/GenBank/DDBJ whole genome shotgun (WGS) entry which is preliminary data.</text>
</comment>
<proteinExistence type="predicted"/>
<evidence type="ECO:0000313" key="1">
    <source>
        <dbReference type="EMBL" id="RAM38328.1"/>
    </source>
</evidence>
<dbReference type="InterPro" id="IPR048868">
    <property type="entry name" value="OGG-like_put"/>
</dbReference>
<name>A0A328HI83_ARTGO</name>
<sequence length="230" mass="25538">MTTGIPSALIALLEDEPTPQESFPWIRQPWLEQMHDRPEVLAILGQLPDRVDRQTIREAAMSELTSGRVLSAFVPAMVWGWGTTSGRGALRTRWILTETVDRSVPPASLPVLPSVSDRLEDAVQSARQAGAEEAYRLLNNEGAIKHFGRSYFTKWLYFVSAQESPDDPKAAPILDDKIAGWLANEASVLLDKKTASYAKYLDLLACWGQPYGRSRVQVEKAIFKLATGRG</sequence>
<protein>
    <submittedName>
        <fullName evidence="1">Uncharacterized protein</fullName>
    </submittedName>
</protein>
<dbReference type="Proteomes" id="UP000249166">
    <property type="component" value="Unassembled WGS sequence"/>
</dbReference>
<dbReference type="OrthoDB" id="4077754at2"/>
<dbReference type="Pfam" id="PF21790">
    <property type="entry name" value="OGG"/>
    <property type="match status" value="1"/>
</dbReference>